<dbReference type="AlphaFoldDB" id="A0A4P2VWZ5"/>
<evidence type="ECO:0000256" key="2">
    <source>
        <dbReference type="ARBA" id="ARBA00022475"/>
    </source>
</evidence>
<evidence type="ECO:0000256" key="5">
    <source>
        <dbReference type="ARBA" id="ARBA00023136"/>
    </source>
</evidence>
<keyword evidence="2" id="KW-1003">Cell membrane</keyword>
<evidence type="ECO:0000256" key="6">
    <source>
        <dbReference type="SAM" id="Phobius"/>
    </source>
</evidence>
<dbReference type="GO" id="GO:0005886">
    <property type="term" value="C:plasma membrane"/>
    <property type="evidence" value="ECO:0007669"/>
    <property type="project" value="UniProtKB-SubCell"/>
</dbReference>
<dbReference type="KEGG" id="sbf:JCM31447_19360"/>
<keyword evidence="5 6" id="KW-0472">Membrane</keyword>
<protein>
    <recommendedName>
        <fullName evidence="7">Type II secretion system protein GspF domain-containing protein</fullName>
    </recommendedName>
</protein>
<proteinExistence type="predicted"/>
<dbReference type="InterPro" id="IPR042094">
    <property type="entry name" value="T2SS_GspF_sf"/>
</dbReference>
<keyword evidence="9" id="KW-1185">Reference proteome</keyword>
<dbReference type="PANTHER" id="PTHR35007:SF2">
    <property type="entry name" value="PILUS ASSEMBLE PROTEIN"/>
    <property type="match status" value="1"/>
</dbReference>
<evidence type="ECO:0000313" key="8">
    <source>
        <dbReference type="EMBL" id="BBH53492.1"/>
    </source>
</evidence>
<keyword evidence="4 6" id="KW-1133">Transmembrane helix</keyword>
<feature type="transmembrane region" description="Helical" evidence="6">
    <location>
        <begin position="149"/>
        <end position="174"/>
    </location>
</feature>
<dbReference type="Proteomes" id="UP000291236">
    <property type="component" value="Chromosome"/>
</dbReference>
<gene>
    <name evidence="8" type="ORF">JCM31447_19360</name>
</gene>
<name>A0A4P2VWZ5_FLUSA</name>
<dbReference type="RefSeq" id="WP_172603873.1">
    <property type="nucleotide sequence ID" value="NZ_AP019368.1"/>
</dbReference>
<comment type="subcellular location">
    <subcellularLocation>
        <location evidence="1">Cell membrane</location>
        <topology evidence="1">Multi-pass membrane protein</topology>
    </subcellularLocation>
</comment>
<evidence type="ECO:0000256" key="1">
    <source>
        <dbReference type="ARBA" id="ARBA00004651"/>
    </source>
</evidence>
<organism evidence="8 9">
    <name type="scientific">Fluviispira sanaruensis</name>
    <dbReference type="NCBI Taxonomy" id="2493639"/>
    <lineage>
        <taxon>Bacteria</taxon>
        <taxon>Pseudomonadati</taxon>
        <taxon>Bdellovibrionota</taxon>
        <taxon>Oligoflexia</taxon>
        <taxon>Silvanigrellales</taxon>
        <taxon>Silvanigrellaceae</taxon>
        <taxon>Fluviispira</taxon>
    </lineage>
</organism>
<dbReference type="EMBL" id="AP019368">
    <property type="protein sequence ID" value="BBH53492.1"/>
    <property type="molecule type" value="Genomic_DNA"/>
</dbReference>
<evidence type="ECO:0000259" key="7">
    <source>
        <dbReference type="Pfam" id="PF00482"/>
    </source>
</evidence>
<accession>A0A4P2VWZ5</accession>
<feature type="domain" description="Type II secretion system protein GspF" evidence="7">
    <location>
        <begin position="9"/>
        <end position="140"/>
    </location>
</feature>
<evidence type="ECO:0000256" key="3">
    <source>
        <dbReference type="ARBA" id="ARBA00022692"/>
    </source>
</evidence>
<reference evidence="8 9" key="1">
    <citation type="submission" date="2018-12" db="EMBL/GenBank/DDBJ databases">
        <title>Rubrispira sanarue gen. nov., sp., nov., a member of the order Silvanigrellales, isolated from a brackish lake in Hamamatsu Japan.</title>
        <authorList>
            <person name="Maejima Y."/>
            <person name="Iino T."/>
            <person name="Muraguchi Y."/>
            <person name="Fukuda K."/>
            <person name="Nojiri H."/>
            <person name="Ohkuma M."/>
            <person name="Moriuchi R."/>
            <person name="Dohra H."/>
            <person name="Kimbara K."/>
            <person name="Shintani M."/>
        </authorList>
    </citation>
    <scope>NUCLEOTIDE SEQUENCE [LARGE SCALE GENOMIC DNA]</scope>
    <source>
        <strain evidence="8 9">RF1110005</strain>
    </source>
</reference>
<dbReference type="Gene3D" id="1.20.81.30">
    <property type="entry name" value="Type II secretion system (T2SS), domain F"/>
    <property type="match status" value="1"/>
</dbReference>
<sequence length="181" mass="20553">MLSEIPALIDSLHSYLKAGIHISEAILFVAKKPYWSPTIKRNLFVICSSYQQGLSFQESIKKAMDLKSTVRHNKHIQYILAAIQIGHQSGTKICSILENAKAKTMTSIKIEEKIKVLTAQMKFQAIIISSIPSILFIVIYFISPEHILFFFYNIIGNVLLFICIIFNLLGIIILKRITKIV</sequence>
<dbReference type="PANTHER" id="PTHR35007">
    <property type="entry name" value="INTEGRAL MEMBRANE PROTEIN-RELATED"/>
    <property type="match status" value="1"/>
</dbReference>
<dbReference type="Pfam" id="PF00482">
    <property type="entry name" value="T2SSF"/>
    <property type="match status" value="1"/>
</dbReference>
<dbReference type="InterPro" id="IPR018076">
    <property type="entry name" value="T2SS_GspF_dom"/>
</dbReference>
<evidence type="ECO:0000256" key="4">
    <source>
        <dbReference type="ARBA" id="ARBA00022989"/>
    </source>
</evidence>
<keyword evidence="3 6" id="KW-0812">Transmembrane</keyword>
<feature type="transmembrane region" description="Helical" evidence="6">
    <location>
        <begin position="123"/>
        <end position="143"/>
    </location>
</feature>
<evidence type="ECO:0000313" key="9">
    <source>
        <dbReference type="Proteomes" id="UP000291236"/>
    </source>
</evidence>